<evidence type="ECO:0000256" key="1">
    <source>
        <dbReference type="ARBA" id="ARBA00022723"/>
    </source>
</evidence>
<dbReference type="EMBL" id="ADTU01007670">
    <property type="status" value="NOT_ANNOTATED_CDS"/>
    <property type="molecule type" value="Genomic_DNA"/>
</dbReference>
<dbReference type="Proteomes" id="UP000005205">
    <property type="component" value="Unassembled WGS sequence"/>
</dbReference>
<dbReference type="Pfam" id="PF05193">
    <property type="entry name" value="Peptidase_M16_C"/>
    <property type="match status" value="1"/>
</dbReference>
<evidence type="ECO:0000313" key="3">
    <source>
        <dbReference type="EnsemblMetazoa" id="XP_012064173.1"/>
    </source>
</evidence>
<dbReference type="EnsemblMetazoa" id="XM_012208783.1">
    <property type="protein sequence ID" value="XP_012064173.1"/>
    <property type="gene ID" value="LOC105627503"/>
</dbReference>
<keyword evidence="1" id="KW-0479">Metal-binding</keyword>
<gene>
    <name evidence="3" type="primary">105627503</name>
</gene>
<dbReference type="STRING" id="12957.A0A158P315"/>
<dbReference type="AlphaFoldDB" id="A0A158P315"/>
<feature type="domain" description="Peptidase M16 C-terminal" evidence="2">
    <location>
        <begin position="57"/>
        <end position="239"/>
    </location>
</feature>
<dbReference type="InterPro" id="IPR007863">
    <property type="entry name" value="Peptidase_M16_C"/>
</dbReference>
<dbReference type="PANTHER" id="PTHR43690">
    <property type="entry name" value="NARDILYSIN"/>
    <property type="match status" value="1"/>
</dbReference>
<proteinExistence type="predicted"/>
<sequence>MKNLFDIQNEFQKSLYKSKNKYDQLFSSFAQTGHPANKFSVDHLIKLHNNIDHDKLYNVLVKFKKRYYSAHRMKLAIRSGLPLDTMEKFVTACFAGVSNNRIPPDNFSKFKNDFPFDTPAFRKMYKVSDSEYLTRLKITWALPSFSDFYKCNSYLYIPWILGYKGKGSLINYLCQKIWSPTSDEKMNYCEIQQNSLYSLIQLTIILTSKGQKHLEDVLDAIFSFINLLKRAGPQEAIYNDIYESKKNIYR</sequence>
<dbReference type="InterPro" id="IPR011249">
    <property type="entry name" value="Metalloenz_LuxS/M16"/>
</dbReference>
<dbReference type="InParanoid" id="A0A158P315"/>
<organism evidence="3 4">
    <name type="scientific">Atta cephalotes</name>
    <name type="common">Leafcutter ant</name>
    <dbReference type="NCBI Taxonomy" id="12957"/>
    <lineage>
        <taxon>Eukaryota</taxon>
        <taxon>Metazoa</taxon>
        <taxon>Ecdysozoa</taxon>
        <taxon>Arthropoda</taxon>
        <taxon>Hexapoda</taxon>
        <taxon>Insecta</taxon>
        <taxon>Pterygota</taxon>
        <taxon>Neoptera</taxon>
        <taxon>Endopterygota</taxon>
        <taxon>Hymenoptera</taxon>
        <taxon>Apocrita</taxon>
        <taxon>Aculeata</taxon>
        <taxon>Formicoidea</taxon>
        <taxon>Formicidae</taxon>
        <taxon>Myrmicinae</taxon>
        <taxon>Atta</taxon>
    </lineage>
</organism>
<dbReference type="KEGG" id="acep:105627503"/>
<dbReference type="GO" id="GO:0046872">
    <property type="term" value="F:metal ion binding"/>
    <property type="evidence" value="ECO:0007669"/>
    <property type="project" value="UniProtKB-KW"/>
</dbReference>
<dbReference type="OrthoDB" id="7549061at2759"/>
<reference evidence="4" key="1">
    <citation type="journal article" date="2011" name="PLoS Genet.">
        <title>The genome sequence of the leaf-cutter ant Atta cephalotes reveals insights into its obligate symbiotic lifestyle.</title>
        <authorList>
            <person name="Suen G."/>
            <person name="Teiling C."/>
            <person name="Li L."/>
            <person name="Holt C."/>
            <person name="Abouheif E."/>
            <person name="Bornberg-Bauer E."/>
            <person name="Bouffard P."/>
            <person name="Caldera E.J."/>
            <person name="Cash E."/>
            <person name="Cavanaugh A."/>
            <person name="Denas O."/>
            <person name="Elhaik E."/>
            <person name="Fave M.J."/>
            <person name="Gadau J."/>
            <person name="Gibson J.D."/>
            <person name="Graur D."/>
            <person name="Grubbs K.J."/>
            <person name="Hagen D.E."/>
            <person name="Harkins T.T."/>
            <person name="Helmkampf M."/>
            <person name="Hu H."/>
            <person name="Johnson B.R."/>
            <person name="Kim J."/>
            <person name="Marsh S.E."/>
            <person name="Moeller J.A."/>
            <person name="Munoz-Torres M.C."/>
            <person name="Murphy M.C."/>
            <person name="Naughton M.C."/>
            <person name="Nigam S."/>
            <person name="Overson R."/>
            <person name="Rajakumar R."/>
            <person name="Reese J.T."/>
            <person name="Scott J.J."/>
            <person name="Smith C.R."/>
            <person name="Tao S."/>
            <person name="Tsutsui N.D."/>
            <person name="Viljakainen L."/>
            <person name="Wissler L."/>
            <person name="Yandell M.D."/>
            <person name="Zimmer F."/>
            <person name="Taylor J."/>
            <person name="Slater S.C."/>
            <person name="Clifton S.W."/>
            <person name="Warren W.C."/>
            <person name="Elsik C.G."/>
            <person name="Smith C.D."/>
            <person name="Weinstock G.M."/>
            <person name="Gerardo N.M."/>
            <person name="Currie C.R."/>
        </authorList>
    </citation>
    <scope>NUCLEOTIDE SEQUENCE [LARGE SCALE GENOMIC DNA]</scope>
</reference>
<dbReference type="Gene3D" id="3.30.830.10">
    <property type="entry name" value="Metalloenzyme, LuxS/M16 peptidase-like"/>
    <property type="match status" value="2"/>
</dbReference>
<reference evidence="3" key="2">
    <citation type="submission" date="2016-04" db="UniProtKB">
        <authorList>
            <consortium name="EnsemblMetazoa"/>
        </authorList>
    </citation>
    <scope>IDENTIFICATION</scope>
</reference>
<protein>
    <recommendedName>
        <fullName evidence="2">Peptidase M16 C-terminal domain-containing protein</fullName>
    </recommendedName>
</protein>
<keyword evidence="4" id="KW-1185">Reference proteome</keyword>
<evidence type="ECO:0000259" key="2">
    <source>
        <dbReference type="Pfam" id="PF05193"/>
    </source>
</evidence>
<dbReference type="InterPro" id="IPR050626">
    <property type="entry name" value="Peptidase_M16"/>
</dbReference>
<dbReference type="SUPFAM" id="SSF63411">
    <property type="entry name" value="LuxS/MPP-like metallohydrolase"/>
    <property type="match status" value="2"/>
</dbReference>
<name>A0A158P315_ATTCE</name>
<dbReference type="PANTHER" id="PTHR43690:SF18">
    <property type="entry name" value="INSULIN-DEGRADING ENZYME-RELATED"/>
    <property type="match status" value="1"/>
</dbReference>
<accession>A0A158P315</accession>
<evidence type="ECO:0000313" key="4">
    <source>
        <dbReference type="Proteomes" id="UP000005205"/>
    </source>
</evidence>